<proteinExistence type="predicted"/>
<protein>
    <submittedName>
        <fullName evidence="1">Nucleoid-associated protein</fullName>
    </submittedName>
</protein>
<dbReference type="RefSeq" id="WP_336131076.1">
    <property type="nucleotide sequence ID" value="NZ_JBANDL010000002.1"/>
</dbReference>
<organism evidence="1 2">
    <name type="scientific">Lysobacter firmicutimachus</name>
    <dbReference type="NCBI Taxonomy" id="1792846"/>
    <lineage>
        <taxon>Bacteria</taxon>
        <taxon>Pseudomonadati</taxon>
        <taxon>Pseudomonadota</taxon>
        <taxon>Gammaproteobacteria</taxon>
        <taxon>Lysobacterales</taxon>
        <taxon>Lysobacteraceae</taxon>
        <taxon>Lysobacter</taxon>
    </lineage>
</organism>
<accession>A0ABU8CYI4</accession>
<gene>
    <name evidence="1" type="ORF">V2J18_04055</name>
</gene>
<dbReference type="EMBL" id="JBANDL010000002">
    <property type="protein sequence ID" value="MEI2453850.1"/>
    <property type="molecule type" value="Genomic_DNA"/>
</dbReference>
<dbReference type="Proteomes" id="UP001387215">
    <property type="component" value="Unassembled WGS sequence"/>
</dbReference>
<reference evidence="1 2" key="1">
    <citation type="submission" date="2024-02" db="EMBL/GenBank/DDBJ databases">
        <title>Lysobacter Genome Sequencing and Mining.</title>
        <authorList>
            <person name="Bierman J."/>
            <person name="Walker M.C."/>
        </authorList>
    </citation>
    <scope>NUCLEOTIDE SEQUENCE [LARGE SCALE GENOMIC DNA]</scope>
    <source>
        <strain evidence="1 2">PB6250</strain>
    </source>
</reference>
<evidence type="ECO:0000313" key="2">
    <source>
        <dbReference type="Proteomes" id="UP001387215"/>
    </source>
</evidence>
<name>A0ABU8CYI4_9GAMM</name>
<evidence type="ECO:0000313" key="1">
    <source>
        <dbReference type="EMBL" id="MEI2453850.1"/>
    </source>
</evidence>
<sequence>MGFLSDTELDGLSIVRMNFQVVGEGAFTPRPAMPSVEQADFFLGRVRDIDISAAFSFEPTSETMEIIRAIAAGDQRFANGAVALARDFDRQHVGQSKAGAFFAFELSANDPAVKLYALLKYDYSEVLTLRQSSARGQLRKIVQAFVKDKRALQKSALIRVVNGNVEAEISATDRGARSPSITDFFTRFLQVKRERDDVELNKAASDALLEILNTVPVAHWPSGRATALSTMREALRTSREISDDVVINAVWVAAGRPNDEELTDALRKRAVAALKKKKISGLSFQTNSTVFKVASKRKIRTVENVRIEFPDSLSGVVVDTAKEADGSAVITIRTQQIASDEVVTETIGNVRQLT</sequence>
<keyword evidence="2" id="KW-1185">Reference proteome</keyword>
<comment type="caution">
    <text evidence="1">The sequence shown here is derived from an EMBL/GenBank/DDBJ whole genome shotgun (WGS) entry which is preliminary data.</text>
</comment>